<dbReference type="GO" id="GO:0071949">
    <property type="term" value="F:FAD binding"/>
    <property type="evidence" value="ECO:0007669"/>
    <property type="project" value="TreeGrafter"/>
</dbReference>
<keyword evidence="3 5" id="KW-0560">Oxidoreductase</keyword>
<evidence type="ECO:0000256" key="3">
    <source>
        <dbReference type="ARBA" id="ARBA00023002"/>
    </source>
</evidence>
<evidence type="ECO:0000256" key="1">
    <source>
        <dbReference type="ARBA" id="ARBA00005869"/>
    </source>
</evidence>
<evidence type="ECO:0000256" key="2">
    <source>
        <dbReference type="ARBA" id="ARBA00012695"/>
    </source>
</evidence>
<reference evidence="8 9" key="1">
    <citation type="journal article" date="2019" name="Sci. Rep.">
        <title>Comparative genomics of chytrid fungi reveal insights into the obligate biotrophic and pathogenic lifestyle of Synchytrium endobioticum.</title>
        <authorList>
            <person name="van de Vossenberg B.T.L.H."/>
            <person name="Warris S."/>
            <person name="Nguyen H.D.T."/>
            <person name="van Gent-Pelzer M.P.E."/>
            <person name="Joly D.L."/>
            <person name="van de Geest H.C."/>
            <person name="Bonants P.J.M."/>
            <person name="Smith D.S."/>
            <person name="Levesque C.A."/>
            <person name="van der Lee T.A.J."/>
        </authorList>
    </citation>
    <scope>NUCLEOTIDE SEQUENCE [LARGE SCALE GENOMIC DNA]</scope>
    <source>
        <strain evidence="8 9">CBS 675.73</strain>
    </source>
</reference>
<dbReference type="AlphaFoldDB" id="A0A507F882"/>
<gene>
    <name evidence="8" type="ORF">CcCBS67573_g06152</name>
</gene>
<comment type="caution">
    <text evidence="8">The sequence shown here is derived from an EMBL/GenBank/DDBJ whole genome shotgun (WGS) entry which is preliminary data.</text>
</comment>
<evidence type="ECO:0000313" key="8">
    <source>
        <dbReference type="EMBL" id="TPX71586.1"/>
    </source>
</evidence>
<name>A0A507F882_9FUNG</name>
<comment type="function">
    <text evidence="5">Converts proline to delta-1-pyrroline-5-carboxylate.</text>
</comment>
<dbReference type="GO" id="GO:0004657">
    <property type="term" value="F:proline dehydrogenase activity"/>
    <property type="evidence" value="ECO:0007669"/>
    <property type="project" value="UniProtKB-EC"/>
</dbReference>
<comment type="cofactor">
    <cofactor evidence="5">
        <name>FAD</name>
        <dbReference type="ChEBI" id="CHEBI:57692"/>
    </cofactor>
</comment>
<dbReference type="STRING" id="246404.A0A507F882"/>
<keyword evidence="9" id="KW-1185">Reference proteome</keyword>
<dbReference type="GO" id="GO:0010133">
    <property type="term" value="P:L-proline catabolic process to L-glutamate"/>
    <property type="evidence" value="ECO:0007669"/>
    <property type="project" value="TreeGrafter"/>
</dbReference>
<evidence type="ECO:0000259" key="7">
    <source>
        <dbReference type="Pfam" id="PF01619"/>
    </source>
</evidence>
<dbReference type="OrthoDB" id="5464at2759"/>
<keyword evidence="5" id="KW-0274">FAD</keyword>
<dbReference type="InterPro" id="IPR002872">
    <property type="entry name" value="Proline_DH_dom"/>
</dbReference>
<evidence type="ECO:0000313" key="9">
    <source>
        <dbReference type="Proteomes" id="UP000320333"/>
    </source>
</evidence>
<accession>A0A507F882</accession>
<dbReference type="Proteomes" id="UP000320333">
    <property type="component" value="Unassembled WGS sequence"/>
</dbReference>
<dbReference type="EC" id="1.5.5.2" evidence="2 5"/>
<proteinExistence type="inferred from homology"/>
<feature type="compositionally biased region" description="Polar residues" evidence="6">
    <location>
        <begin position="25"/>
        <end position="47"/>
    </location>
</feature>
<keyword evidence="5" id="KW-0285">Flavoprotein</keyword>
<dbReference type="InterPro" id="IPR015659">
    <property type="entry name" value="Proline_oxidase"/>
</dbReference>
<feature type="region of interest" description="Disordered" evidence="6">
    <location>
        <begin position="24"/>
        <end position="47"/>
    </location>
</feature>
<sequence>MLSQSATRRISTTAVPRPQYLRIQPLSTHNHQQTRSQTTAAIPTPENLWTTPKWNPKSVRPYKDKSTAELLNSYTVFKLCEFPPLVSMTPAIIDIAEKTGTKFIMNYGVKKTFFKHFCGGETISEVLPTMTNFKRRNMGAILDLAMEADMEADTEPTLAKAKETSSHILSLMKESVDIAGETPGSFIAAKVTAYVPPGVLLRWTNTLRLVQERFDAVKHSDGTTNVPELLKSLQTVFPQLTASQLDKLNKVSKLDWISVSDHFTFANKDIRSGLLTTLPASVHQLMHPIQSANDFETLDAVVEDLHLLMKHAADKQVKVMVDAEQTYFQRAIDDVALELCRRFNVNGNVVVFNTYQMYLKDGLHRLQIDLDRANRAGWTFGVKIVRGAYMVSERERATEMNYADPINPTITDTHATYNAAIEHLLANLSKNLEFVVASHNKSSVAKTVAAMEKHGVSPSNKQISFAQLMGMQDGTSFALAENGYRCFKYVPYGPIDVTIPYLLRRAQENSSVLGGVGEDKQELVAELGRRMRSEV</sequence>
<evidence type="ECO:0000256" key="6">
    <source>
        <dbReference type="SAM" id="MobiDB-lite"/>
    </source>
</evidence>
<dbReference type="PANTHER" id="PTHR13914:SF0">
    <property type="entry name" value="PROLINE DEHYDROGENASE 1, MITOCHONDRIAL"/>
    <property type="match status" value="1"/>
</dbReference>
<dbReference type="InterPro" id="IPR029041">
    <property type="entry name" value="FAD-linked_oxidoreductase-like"/>
</dbReference>
<dbReference type="GO" id="GO:0005739">
    <property type="term" value="C:mitochondrion"/>
    <property type="evidence" value="ECO:0007669"/>
    <property type="project" value="TreeGrafter"/>
</dbReference>
<feature type="domain" description="Proline dehydrogenase" evidence="7">
    <location>
        <begin position="127"/>
        <end position="513"/>
    </location>
</feature>
<comment type="similarity">
    <text evidence="1 5">Belongs to the proline oxidase family.</text>
</comment>
<dbReference type="Gene3D" id="3.20.20.220">
    <property type="match status" value="2"/>
</dbReference>
<organism evidence="8 9">
    <name type="scientific">Chytriomyces confervae</name>
    <dbReference type="NCBI Taxonomy" id="246404"/>
    <lineage>
        <taxon>Eukaryota</taxon>
        <taxon>Fungi</taxon>
        <taxon>Fungi incertae sedis</taxon>
        <taxon>Chytridiomycota</taxon>
        <taxon>Chytridiomycota incertae sedis</taxon>
        <taxon>Chytridiomycetes</taxon>
        <taxon>Chytridiales</taxon>
        <taxon>Chytriomycetaceae</taxon>
        <taxon>Chytriomyces</taxon>
    </lineage>
</organism>
<protein>
    <recommendedName>
        <fullName evidence="2 5">Proline dehydrogenase</fullName>
        <ecNumber evidence="2 5">1.5.5.2</ecNumber>
    </recommendedName>
</protein>
<dbReference type="PANTHER" id="PTHR13914">
    <property type="entry name" value="PROLINE OXIDASE"/>
    <property type="match status" value="1"/>
</dbReference>
<dbReference type="EMBL" id="QEAP01000249">
    <property type="protein sequence ID" value="TPX71586.1"/>
    <property type="molecule type" value="Genomic_DNA"/>
</dbReference>
<dbReference type="SUPFAM" id="SSF51730">
    <property type="entry name" value="FAD-linked oxidoreductase"/>
    <property type="match status" value="1"/>
</dbReference>
<evidence type="ECO:0000256" key="4">
    <source>
        <dbReference type="ARBA" id="ARBA00023062"/>
    </source>
</evidence>
<keyword evidence="4 5" id="KW-0642">Proline metabolism</keyword>
<dbReference type="Pfam" id="PF01619">
    <property type="entry name" value="Pro_dh"/>
    <property type="match status" value="1"/>
</dbReference>
<evidence type="ECO:0000256" key="5">
    <source>
        <dbReference type="RuleBase" id="RU364054"/>
    </source>
</evidence>
<comment type="catalytic activity">
    <reaction evidence="5">
        <text>L-proline + a quinone = (S)-1-pyrroline-5-carboxylate + a quinol + H(+)</text>
        <dbReference type="Rhea" id="RHEA:23784"/>
        <dbReference type="ChEBI" id="CHEBI:15378"/>
        <dbReference type="ChEBI" id="CHEBI:17388"/>
        <dbReference type="ChEBI" id="CHEBI:24646"/>
        <dbReference type="ChEBI" id="CHEBI:60039"/>
        <dbReference type="ChEBI" id="CHEBI:132124"/>
        <dbReference type="EC" id="1.5.5.2"/>
    </reaction>
</comment>